<dbReference type="STRING" id="450851.PHZ_c1994"/>
<feature type="domain" description="(S)-ureidoglycine aminohydrolase cupin" evidence="1">
    <location>
        <begin position="42"/>
        <end position="110"/>
    </location>
</feature>
<dbReference type="InterPro" id="IPR011051">
    <property type="entry name" value="RmlC_Cupin_sf"/>
</dbReference>
<proteinExistence type="predicted"/>
<dbReference type="RefSeq" id="WP_012522547.1">
    <property type="nucleotide sequence ID" value="NC_011144.1"/>
</dbReference>
<evidence type="ECO:0000313" key="2">
    <source>
        <dbReference type="EMBL" id="ACG78405.1"/>
    </source>
</evidence>
<dbReference type="Gene3D" id="2.60.120.10">
    <property type="entry name" value="Jelly Rolls"/>
    <property type="match status" value="1"/>
</dbReference>
<name>B4RDL5_PHEZH</name>
<sequence length="117" mass="12812">MSIISFRSDQLLTELPPPTPVPVPLGEPVSGVSVRSFTAQSGARTGVWECSPGVWRRQVLQAEFCTFLAGKAVFEPDAGDPVRIEAGQSVYFPANTGGVWRVEETLRKIYIIFDEKA</sequence>
<dbReference type="Proteomes" id="UP000001868">
    <property type="component" value="Chromosome"/>
</dbReference>
<dbReference type="SUPFAM" id="SSF51182">
    <property type="entry name" value="RmlC-like cupins"/>
    <property type="match status" value="1"/>
</dbReference>
<dbReference type="InterPro" id="IPR014710">
    <property type="entry name" value="RmlC-like_jellyroll"/>
</dbReference>
<gene>
    <name evidence="2" type="ordered locus">PHZ_c1994</name>
</gene>
<evidence type="ECO:0000259" key="1">
    <source>
        <dbReference type="Pfam" id="PF05899"/>
    </source>
</evidence>
<dbReference type="eggNOG" id="COG3450">
    <property type="taxonomic scope" value="Bacteria"/>
</dbReference>
<keyword evidence="3" id="KW-1185">Reference proteome</keyword>
<dbReference type="Pfam" id="PF05899">
    <property type="entry name" value="Cupin_3"/>
    <property type="match status" value="1"/>
</dbReference>
<protein>
    <recommendedName>
        <fullName evidence="1">(S)-ureidoglycine aminohydrolase cupin domain-containing protein</fullName>
    </recommendedName>
</protein>
<dbReference type="KEGG" id="pzu:PHZ_c1994"/>
<dbReference type="PANTHER" id="PTHR40943">
    <property type="entry name" value="CYTOPLASMIC PROTEIN-RELATED"/>
    <property type="match status" value="1"/>
</dbReference>
<evidence type="ECO:0000313" key="3">
    <source>
        <dbReference type="Proteomes" id="UP000001868"/>
    </source>
</evidence>
<dbReference type="AlphaFoldDB" id="B4RDL5"/>
<dbReference type="InterPro" id="IPR008579">
    <property type="entry name" value="UGlyAH_Cupin_dom"/>
</dbReference>
<accession>B4RDL5</accession>
<dbReference type="EMBL" id="CP000747">
    <property type="protein sequence ID" value="ACG78405.1"/>
    <property type="molecule type" value="Genomic_DNA"/>
</dbReference>
<dbReference type="OrthoDB" id="9799053at2"/>
<dbReference type="PANTHER" id="PTHR40943:SF1">
    <property type="entry name" value="CYTOPLASMIC PROTEIN"/>
    <property type="match status" value="1"/>
</dbReference>
<reference evidence="2 3" key="1">
    <citation type="journal article" date="2008" name="BMC Genomics">
        <title>Complete genome of Phenylobacterium zucineum - a novel facultative intracellular bacterium isolated from human erythroleukemia cell line K562.</title>
        <authorList>
            <person name="Luo Y."/>
            <person name="Xu X."/>
            <person name="Ding Z."/>
            <person name="Liu Z."/>
            <person name="Zhang B."/>
            <person name="Yan Z."/>
            <person name="Sun J."/>
            <person name="Hu S."/>
            <person name="Hu X."/>
        </authorList>
    </citation>
    <scope>NUCLEOTIDE SEQUENCE [LARGE SCALE GENOMIC DNA]</scope>
    <source>
        <strain evidence="2 3">HLK1</strain>
    </source>
</reference>
<dbReference type="HOGENOM" id="CLU_147448_2_1_5"/>
<organism evidence="2 3">
    <name type="scientific">Phenylobacterium zucineum (strain HLK1)</name>
    <dbReference type="NCBI Taxonomy" id="450851"/>
    <lineage>
        <taxon>Bacteria</taxon>
        <taxon>Pseudomonadati</taxon>
        <taxon>Pseudomonadota</taxon>
        <taxon>Alphaproteobacteria</taxon>
        <taxon>Caulobacterales</taxon>
        <taxon>Caulobacteraceae</taxon>
        <taxon>Phenylobacterium</taxon>
    </lineage>
</organism>
<dbReference type="CDD" id="cd02227">
    <property type="entry name" value="cupin_TM1112-like"/>
    <property type="match status" value="1"/>
</dbReference>